<organism evidence="1 2">
    <name type="scientific">Symbiodinium pilosum</name>
    <name type="common">Dinoflagellate</name>
    <dbReference type="NCBI Taxonomy" id="2952"/>
    <lineage>
        <taxon>Eukaryota</taxon>
        <taxon>Sar</taxon>
        <taxon>Alveolata</taxon>
        <taxon>Dinophyceae</taxon>
        <taxon>Suessiales</taxon>
        <taxon>Symbiodiniaceae</taxon>
        <taxon>Symbiodinium</taxon>
    </lineage>
</organism>
<dbReference type="OrthoDB" id="447686at2759"/>
<evidence type="ECO:0000313" key="1">
    <source>
        <dbReference type="EMBL" id="CAE7686463.1"/>
    </source>
</evidence>
<proteinExistence type="predicted"/>
<accession>A0A812WG44</accession>
<comment type="caution">
    <text evidence="1">The sequence shown here is derived from an EMBL/GenBank/DDBJ whole genome shotgun (WGS) entry which is preliminary data.</text>
</comment>
<dbReference type="Proteomes" id="UP000649617">
    <property type="component" value="Unassembled WGS sequence"/>
</dbReference>
<protein>
    <submittedName>
        <fullName evidence="1">Uncharacterized protein</fullName>
    </submittedName>
</protein>
<sequence>MSDGQQTTIGLPLQRIMKRPAEPALEDEMQRQGPGVLVEQAASTGAMGQVSMPTLRFTAKQRQREPDTLLNMAPPKKYGIKFVKIRHKARQIQDKQQRKEQPWINDFPGPKDKVWPGDECWIIPILDHYVRVATDSDCQNELQKGFDSLYMVDSSEAQTVTVIDNDSGSKLKEFVEEFASDGKVVRDDLPIRWHTYPADAFPAAVCKKDQAAALLKLLTNHNSGDGFRTTERAKVVT</sequence>
<dbReference type="EMBL" id="CAJNIZ010044370">
    <property type="protein sequence ID" value="CAE7686463.1"/>
    <property type="molecule type" value="Genomic_DNA"/>
</dbReference>
<name>A0A812WG44_SYMPI</name>
<keyword evidence="2" id="KW-1185">Reference proteome</keyword>
<evidence type="ECO:0000313" key="2">
    <source>
        <dbReference type="Proteomes" id="UP000649617"/>
    </source>
</evidence>
<gene>
    <name evidence="1" type="ORF">SPIL2461_LOCUS19205</name>
</gene>
<reference evidence="1" key="1">
    <citation type="submission" date="2021-02" db="EMBL/GenBank/DDBJ databases">
        <authorList>
            <person name="Dougan E. K."/>
            <person name="Rhodes N."/>
            <person name="Thang M."/>
            <person name="Chan C."/>
        </authorList>
    </citation>
    <scope>NUCLEOTIDE SEQUENCE</scope>
</reference>
<dbReference type="AlphaFoldDB" id="A0A812WG44"/>